<gene>
    <name evidence="1" type="ORF">SBAD_LOCUS1751</name>
</gene>
<protein>
    <submittedName>
        <fullName evidence="3">Transthyretin-like family protein</fullName>
    </submittedName>
</protein>
<sequence length="167" mass="18510">MEAAISAQKLHETAANSIFGRHMLCGVNRCSFSPDSPSGESSAAADTRSAVYAVKRRNEVAGDRSCPRRAELDRRQFHIQLQGYSGVADEAFVSKNGYFSVSDCSPDRYSKPELYILHTCKHNERRRLKVDIPSGTGGHNFENTINLLGYFPGETDHPFDNTPPCQV</sequence>
<accession>A0A183IDQ7</accession>
<dbReference type="Gene3D" id="2.60.40.3330">
    <property type="match status" value="1"/>
</dbReference>
<dbReference type="Proteomes" id="UP000270296">
    <property type="component" value="Unassembled WGS sequence"/>
</dbReference>
<dbReference type="WBParaSite" id="SBAD_0000183901-mRNA-1">
    <property type="protein sequence ID" value="SBAD_0000183901-mRNA-1"/>
    <property type="gene ID" value="SBAD_0000183901"/>
</dbReference>
<dbReference type="EMBL" id="UZAM01006941">
    <property type="protein sequence ID" value="VDO95379.1"/>
    <property type="molecule type" value="Genomic_DNA"/>
</dbReference>
<organism evidence="3">
    <name type="scientific">Soboliphyme baturini</name>
    <dbReference type="NCBI Taxonomy" id="241478"/>
    <lineage>
        <taxon>Eukaryota</taxon>
        <taxon>Metazoa</taxon>
        <taxon>Ecdysozoa</taxon>
        <taxon>Nematoda</taxon>
        <taxon>Enoplea</taxon>
        <taxon>Dorylaimia</taxon>
        <taxon>Dioctophymatida</taxon>
        <taxon>Dioctophymatoidea</taxon>
        <taxon>Soboliphymatidae</taxon>
        <taxon>Soboliphyme</taxon>
    </lineage>
</organism>
<evidence type="ECO:0000313" key="3">
    <source>
        <dbReference type="WBParaSite" id="SBAD_0000183901-mRNA-1"/>
    </source>
</evidence>
<dbReference type="AlphaFoldDB" id="A0A183IDQ7"/>
<evidence type="ECO:0000313" key="2">
    <source>
        <dbReference type="Proteomes" id="UP000270296"/>
    </source>
</evidence>
<reference evidence="3" key="1">
    <citation type="submission" date="2016-06" db="UniProtKB">
        <authorList>
            <consortium name="WormBaseParasite"/>
        </authorList>
    </citation>
    <scope>IDENTIFICATION</scope>
</reference>
<reference evidence="1 2" key="2">
    <citation type="submission" date="2018-11" db="EMBL/GenBank/DDBJ databases">
        <authorList>
            <consortium name="Pathogen Informatics"/>
        </authorList>
    </citation>
    <scope>NUCLEOTIDE SEQUENCE [LARGE SCALE GENOMIC DNA]</scope>
</reference>
<proteinExistence type="predicted"/>
<dbReference type="InterPro" id="IPR038479">
    <property type="entry name" value="Transthyretin-like_sf"/>
</dbReference>
<evidence type="ECO:0000313" key="1">
    <source>
        <dbReference type="EMBL" id="VDO95379.1"/>
    </source>
</evidence>
<name>A0A183IDQ7_9BILA</name>
<keyword evidence="2" id="KW-1185">Reference proteome</keyword>